<dbReference type="InterPro" id="IPR013681">
    <property type="entry name" value="Myelin_TF"/>
</dbReference>
<dbReference type="PANTHER" id="PTHR10816">
    <property type="entry name" value="MYELIN TRANSCRIPTION FACTOR 1-RELATED"/>
    <property type="match status" value="1"/>
</dbReference>
<feature type="region of interest" description="Disordered" evidence="11">
    <location>
        <begin position="301"/>
        <end position="339"/>
    </location>
</feature>
<feature type="compositionally biased region" description="Basic and acidic residues" evidence="11">
    <location>
        <begin position="119"/>
        <end position="130"/>
    </location>
</feature>
<dbReference type="Ensembl" id="ENSEBUT00000023639.1">
    <property type="protein sequence ID" value="ENSEBUP00000023063.1"/>
    <property type="gene ID" value="ENSEBUG00000014210.1"/>
</dbReference>
<evidence type="ECO:0000256" key="7">
    <source>
        <dbReference type="ARBA" id="ARBA00023015"/>
    </source>
</evidence>
<keyword evidence="3" id="KW-0479">Metal-binding</keyword>
<reference evidence="13" key="1">
    <citation type="submission" date="2025-08" db="UniProtKB">
        <authorList>
            <consortium name="Ensembl"/>
        </authorList>
    </citation>
    <scope>IDENTIFICATION</scope>
</reference>
<dbReference type="InterPro" id="IPR002515">
    <property type="entry name" value="Znf_C2H2C"/>
</dbReference>
<keyword evidence="10" id="KW-0539">Nucleus</keyword>
<evidence type="ECO:0000259" key="12">
    <source>
        <dbReference type="Pfam" id="PF08474"/>
    </source>
</evidence>
<evidence type="ECO:0000256" key="1">
    <source>
        <dbReference type="ARBA" id="ARBA00004123"/>
    </source>
</evidence>
<dbReference type="GO" id="GO:0000981">
    <property type="term" value="F:DNA-binding transcription factor activity, RNA polymerase II-specific"/>
    <property type="evidence" value="ECO:0007669"/>
    <property type="project" value="TreeGrafter"/>
</dbReference>
<reference evidence="13" key="2">
    <citation type="submission" date="2025-09" db="UniProtKB">
        <authorList>
            <consortium name="Ensembl"/>
        </authorList>
    </citation>
    <scope>IDENTIFICATION</scope>
</reference>
<dbReference type="FunFam" id="4.10.320.30:FF:000001">
    <property type="entry name" value="Myelin transcription factor 1-like, a"/>
    <property type="match status" value="6"/>
</dbReference>
<evidence type="ECO:0000313" key="14">
    <source>
        <dbReference type="Proteomes" id="UP000694388"/>
    </source>
</evidence>
<evidence type="ECO:0000256" key="9">
    <source>
        <dbReference type="ARBA" id="ARBA00023163"/>
    </source>
</evidence>
<feature type="region of interest" description="Disordered" evidence="11">
    <location>
        <begin position="112"/>
        <end position="204"/>
    </location>
</feature>
<dbReference type="Pfam" id="PF01530">
    <property type="entry name" value="zf-C2HC"/>
    <property type="match status" value="6"/>
</dbReference>
<name>A0A8C4R276_EPTBU</name>
<dbReference type="Pfam" id="PF08474">
    <property type="entry name" value="MYT1"/>
    <property type="match status" value="1"/>
</dbReference>
<dbReference type="GO" id="GO:0008270">
    <property type="term" value="F:zinc ion binding"/>
    <property type="evidence" value="ECO:0007669"/>
    <property type="project" value="UniProtKB-KW"/>
</dbReference>
<evidence type="ECO:0000313" key="13">
    <source>
        <dbReference type="Ensembl" id="ENSEBUP00000023063.1"/>
    </source>
</evidence>
<feature type="compositionally biased region" description="Basic and acidic residues" evidence="11">
    <location>
        <begin position="191"/>
        <end position="203"/>
    </location>
</feature>
<proteinExistence type="inferred from homology"/>
<keyword evidence="9" id="KW-0804">Transcription</keyword>
<keyword evidence="8" id="KW-0238">DNA-binding</keyword>
<dbReference type="SUPFAM" id="SSF103637">
    <property type="entry name" value="CCHHC domain"/>
    <property type="match status" value="6"/>
</dbReference>
<dbReference type="Gene3D" id="4.10.320.30">
    <property type="match status" value="6"/>
</dbReference>
<feature type="domain" description="Myelin transcription factor 1" evidence="12">
    <location>
        <begin position="452"/>
        <end position="667"/>
    </location>
</feature>
<evidence type="ECO:0000256" key="4">
    <source>
        <dbReference type="ARBA" id="ARBA00022737"/>
    </source>
</evidence>
<protein>
    <recommendedName>
        <fullName evidence="12">Myelin transcription factor 1 domain-containing protein</fullName>
    </recommendedName>
</protein>
<feature type="region of interest" description="Disordered" evidence="11">
    <location>
        <begin position="233"/>
        <end position="271"/>
    </location>
</feature>
<feature type="compositionally biased region" description="Basic and acidic residues" evidence="11">
    <location>
        <begin position="240"/>
        <end position="271"/>
    </location>
</feature>
<evidence type="ECO:0000256" key="8">
    <source>
        <dbReference type="ARBA" id="ARBA00023125"/>
    </source>
</evidence>
<dbReference type="GeneTree" id="ENSGT00940000156364"/>
<keyword evidence="14" id="KW-1185">Reference proteome</keyword>
<evidence type="ECO:0000256" key="5">
    <source>
        <dbReference type="ARBA" id="ARBA00022771"/>
    </source>
</evidence>
<keyword evidence="6" id="KW-0862">Zinc</keyword>
<accession>A0A8C4R276</accession>
<dbReference type="GO" id="GO:0005634">
    <property type="term" value="C:nucleus"/>
    <property type="evidence" value="ECO:0007669"/>
    <property type="project" value="UniProtKB-SubCell"/>
</dbReference>
<evidence type="ECO:0000256" key="11">
    <source>
        <dbReference type="SAM" id="MobiDB-lite"/>
    </source>
</evidence>
<sequence>MLTLAGWAQLVDNGRGGQIKQSSEWPTTVSHDWAMVSENDQWCGPLLRDNGFGSELLAGHWGGPRGEALAFQRESARLNVHTMELKTDDVRLRARTNAGKDAIFQEAFSTYSMSQGKRRRDDERDAEPGPKRVSSSPWQDESPILALLKPSAVSSPSGADSPKVGAAESKPESLSPCPVSPTDGDLNSEQLRSESNRSGKGPEMDNCDCDQLAAASLLNLGLAQLQRRTAGAVATGGSKHSQDAARDGSHSGEGRRSGSCRGDEESGRVSARRDEGLDLLKGNLRLLEQAIALDAERERQAQEAGRVVGTGRMENESDIKRPVSSKEGRTDKKESKCPTPGCDGTGHVTGLYPHHRSLSGCPRKDRVPPEILAMHESTLKCPTPGCTGKGHVNSNRNSHRSLSGCPIAAARKLNKLERPSSEQPRLSAASSDRVLRPMCFVKQLELPEGGQRLGVTPATPRSNLPRELEKYARPGFEGGPSDPPSGAQRTPPLTGATSPTPCRSLDPVGSPEKDYDGKSFDKVDSPIADVGVSPYDLTQDVDAAHLAAAAILNLSTRCRQGLTKGCTQDVLDEHGTLDLSMKPARTVANCPTSSGTLGEGVGFTELHCTAPSQPPPQHACLPPSDPPAWHAPLDYTTGRTEEGDLDEVSDDRRYPGEVTTAIPKTKTSLPKDGRKELLVTCPTPGCDGSGHVTGNYASHRSLSGCPLADKTIRSMIASTTQELKCPTPGCDGSGHITGNYTSHRSLSGCPRAKKGGMKVTVLRDDKEDLDSIRCPVPGCIGQGHVSGKYTSHRSASGCPLVTRRQRDSCTFGTTPPPPATPAITISGWKAGKSEGVQCPTPGCDGSGHASGSFLSHRSLSGCPRATTAMKRAKLSSEEMLTIKLRATNGESTFLPSPHPVFIVSNLCHSTLDRPNYSVEDHSNTSKLPSTAMVYQTLYHDFPPASPGVENDEEMQQLDEEIKELSKSNSMMESDMIHLKTQVCLVKVNILGLRGALKVTACFTLLLLNSGMSPWPVFKCHRRLHMQMSLLIVDVNTAVVFDVRMNAAAFRDARH</sequence>
<evidence type="ECO:0000256" key="3">
    <source>
        <dbReference type="ARBA" id="ARBA00022723"/>
    </source>
</evidence>
<organism evidence="13 14">
    <name type="scientific">Eptatretus burgeri</name>
    <name type="common">Inshore hagfish</name>
    <dbReference type="NCBI Taxonomy" id="7764"/>
    <lineage>
        <taxon>Eukaryota</taxon>
        <taxon>Metazoa</taxon>
        <taxon>Chordata</taxon>
        <taxon>Craniata</taxon>
        <taxon>Vertebrata</taxon>
        <taxon>Cyclostomata</taxon>
        <taxon>Myxini</taxon>
        <taxon>Myxiniformes</taxon>
        <taxon>Myxinidae</taxon>
        <taxon>Eptatretinae</taxon>
        <taxon>Eptatretus</taxon>
    </lineage>
</organism>
<keyword evidence="4" id="KW-0677">Repeat</keyword>
<keyword evidence="5" id="KW-0863">Zinc-finger</keyword>
<dbReference type="PANTHER" id="PTHR10816:SF15">
    <property type="entry name" value="MYELIN TRANSCRIPTION FACTOR 1-LIKE PROTEIN"/>
    <property type="match status" value="1"/>
</dbReference>
<comment type="subcellular location">
    <subcellularLocation>
        <location evidence="1">Nucleus</location>
    </subcellularLocation>
</comment>
<feature type="compositionally biased region" description="Basic and acidic residues" evidence="11">
    <location>
        <begin position="511"/>
        <end position="521"/>
    </location>
</feature>
<dbReference type="PROSITE" id="PS51802">
    <property type="entry name" value="ZF_CCHHC"/>
    <property type="match status" value="6"/>
</dbReference>
<evidence type="ECO:0000256" key="6">
    <source>
        <dbReference type="ARBA" id="ARBA00022833"/>
    </source>
</evidence>
<keyword evidence="7" id="KW-0805">Transcription regulation</keyword>
<evidence type="ECO:0000256" key="2">
    <source>
        <dbReference type="ARBA" id="ARBA00010194"/>
    </source>
</evidence>
<dbReference type="GO" id="GO:0000978">
    <property type="term" value="F:RNA polymerase II cis-regulatory region sequence-specific DNA binding"/>
    <property type="evidence" value="ECO:0007669"/>
    <property type="project" value="TreeGrafter"/>
</dbReference>
<dbReference type="InterPro" id="IPR036060">
    <property type="entry name" value="Znf_C2H2C_sf"/>
</dbReference>
<dbReference type="Proteomes" id="UP000694388">
    <property type="component" value="Unplaced"/>
</dbReference>
<evidence type="ECO:0000256" key="10">
    <source>
        <dbReference type="ARBA" id="ARBA00023242"/>
    </source>
</evidence>
<dbReference type="AlphaFoldDB" id="A0A8C4R276"/>
<feature type="region of interest" description="Disordered" evidence="11">
    <location>
        <begin position="471"/>
        <end position="521"/>
    </location>
</feature>
<comment type="similarity">
    <text evidence="2">Belongs to the MYT1 family.</text>
</comment>
<feature type="compositionally biased region" description="Basic and acidic residues" evidence="11">
    <location>
        <begin position="313"/>
        <end position="336"/>
    </location>
</feature>
<dbReference type="GO" id="GO:0007399">
    <property type="term" value="P:nervous system development"/>
    <property type="evidence" value="ECO:0007669"/>
    <property type="project" value="UniProtKB-KW"/>
</dbReference>
<dbReference type="GO" id="GO:0030154">
    <property type="term" value="P:cell differentiation"/>
    <property type="evidence" value="ECO:0007669"/>
    <property type="project" value="UniProtKB-KW"/>
</dbReference>